<dbReference type="SMART" id="SM00737">
    <property type="entry name" value="ML"/>
    <property type="match status" value="1"/>
</dbReference>
<comment type="caution">
    <text evidence="2">The sequence shown here is derived from an EMBL/GenBank/DDBJ whole genome shotgun (WGS) entry which is preliminary data.</text>
</comment>
<dbReference type="Gene3D" id="2.60.40.770">
    <property type="match status" value="1"/>
</dbReference>
<feature type="domain" description="MD-2-related lipid-recognition" evidence="1">
    <location>
        <begin position="194"/>
        <end position="311"/>
    </location>
</feature>
<name>A0A6B0S7Q3_9CETA</name>
<evidence type="ECO:0000313" key="3">
    <source>
        <dbReference type="Proteomes" id="UP000322234"/>
    </source>
</evidence>
<protein>
    <recommendedName>
        <fullName evidence="1">MD-2-related lipid-recognition domain-containing protein</fullName>
    </recommendedName>
</protein>
<dbReference type="PANTHER" id="PTHR20838">
    <property type="entry name" value="LYMPHOCYTE ANTIGEN 86"/>
    <property type="match status" value="1"/>
</dbReference>
<accession>A0A6B0S7Q3</accession>
<dbReference type="SUPFAM" id="SSF81296">
    <property type="entry name" value="E set domains"/>
    <property type="match status" value="1"/>
</dbReference>
<sequence length="314" mass="35326">MFQGFIPFQVRQLQWASKGPWATNPKRRPSALPVSFGQPTLMLRLSSMNKHNITDRGLKAMTQTDKKLETPNQNWHLAPDLHQQAENELSDAAFPCFQLFYQEKNFAYPVVLKEIQMAALSCSADPCCLHEGKSDTTNGNSFKKKSYGHTQGLRAMKGFAAALLIWTLLSPRRAGGEAWPTHTACRNGNLQVLYQSCDPLQDFGFSVDQCARQLKPNINIRFGMVLREDIEQLFLDVALFSKGLSILNFSYPVCEVDLPKFSFCGRRKGEQIYYAGPINNPGFEIPEGDYQVLLELYNQDHATVACANATVLYS</sequence>
<proteinExistence type="predicted"/>
<dbReference type="AlphaFoldDB" id="A0A6B0S7Q3"/>
<dbReference type="GO" id="GO:0031666">
    <property type="term" value="P:positive regulation of lipopolysaccharide-mediated signaling pathway"/>
    <property type="evidence" value="ECO:0007669"/>
    <property type="project" value="TreeGrafter"/>
</dbReference>
<dbReference type="PANTHER" id="PTHR20838:SF0">
    <property type="entry name" value="LYMPHOCYTE ANTIGEN 86"/>
    <property type="match status" value="1"/>
</dbReference>
<reference evidence="2" key="1">
    <citation type="submission" date="2019-10" db="EMBL/GenBank/DDBJ databases">
        <title>The sequence and de novo assembly of the wild yak genome.</title>
        <authorList>
            <person name="Liu Y."/>
        </authorList>
    </citation>
    <scope>NUCLEOTIDE SEQUENCE [LARGE SCALE GENOMIC DNA]</scope>
    <source>
        <strain evidence="2">WY2019</strain>
    </source>
</reference>
<dbReference type="Pfam" id="PF02221">
    <property type="entry name" value="E1_DerP2_DerF2"/>
    <property type="match status" value="1"/>
</dbReference>
<evidence type="ECO:0000259" key="1">
    <source>
        <dbReference type="SMART" id="SM00737"/>
    </source>
</evidence>
<dbReference type="GO" id="GO:0045087">
    <property type="term" value="P:innate immune response"/>
    <property type="evidence" value="ECO:0007669"/>
    <property type="project" value="TreeGrafter"/>
</dbReference>
<evidence type="ECO:0000313" key="2">
    <source>
        <dbReference type="EMBL" id="MXQ96897.1"/>
    </source>
</evidence>
<dbReference type="EMBL" id="VBQZ03000176">
    <property type="protein sequence ID" value="MXQ96897.1"/>
    <property type="molecule type" value="Genomic_DNA"/>
</dbReference>
<dbReference type="InterPro" id="IPR014756">
    <property type="entry name" value="Ig_E-set"/>
</dbReference>
<dbReference type="InterPro" id="IPR003172">
    <property type="entry name" value="ML_dom"/>
</dbReference>
<dbReference type="Proteomes" id="UP000322234">
    <property type="component" value="Unassembled WGS sequence"/>
</dbReference>
<dbReference type="InterPro" id="IPR039945">
    <property type="entry name" value="LY86"/>
</dbReference>
<keyword evidence="3" id="KW-1185">Reference proteome</keyword>
<organism evidence="2 3">
    <name type="scientific">Bos mutus</name>
    <name type="common">wild yak</name>
    <dbReference type="NCBI Taxonomy" id="72004"/>
    <lineage>
        <taxon>Eukaryota</taxon>
        <taxon>Metazoa</taxon>
        <taxon>Chordata</taxon>
        <taxon>Craniata</taxon>
        <taxon>Vertebrata</taxon>
        <taxon>Euteleostomi</taxon>
        <taxon>Mammalia</taxon>
        <taxon>Eutheria</taxon>
        <taxon>Laurasiatheria</taxon>
        <taxon>Artiodactyla</taxon>
        <taxon>Ruminantia</taxon>
        <taxon>Pecora</taxon>
        <taxon>Bovidae</taxon>
        <taxon>Bovinae</taxon>
        <taxon>Bos</taxon>
    </lineage>
</organism>
<gene>
    <name evidence="2" type="ORF">E5288_WYG014870</name>
</gene>